<gene>
    <name evidence="2" type="ORF">JBS370_LOCUS21287</name>
</gene>
<dbReference type="AlphaFoldDB" id="A0A819I539"/>
<feature type="signal peptide" evidence="1">
    <location>
        <begin position="1"/>
        <end position="19"/>
    </location>
</feature>
<comment type="caution">
    <text evidence="2">The sequence shown here is derived from an EMBL/GenBank/DDBJ whole genome shotgun (WGS) entry which is preliminary data.</text>
</comment>
<sequence>MNLLLTPLLLIIILSISFSINSYSLTIDSNLGNLSPSQIDHLCSYISNIETRKMQSPQKRFALPFPDMNRFLSTSRKLHHHNHHANTKSGTEFETKKYDFQGYLCSILKDPEEMSNFISMFIEEHGEAPAFHLFESCEQIAKRDDKSTIRFNELSQVCSSRHDKRWKNSIKGPINIDFINQMLEARKVKSYPYSAQIDPYLVMVKPDDAQCSVVGDVVYQFERRAYKLVI</sequence>
<proteinExistence type="predicted"/>
<reference evidence="2" key="1">
    <citation type="submission" date="2021-02" db="EMBL/GenBank/DDBJ databases">
        <authorList>
            <person name="Nowell W R."/>
        </authorList>
    </citation>
    <scope>NUCLEOTIDE SEQUENCE</scope>
</reference>
<evidence type="ECO:0000256" key="1">
    <source>
        <dbReference type="SAM" id="SignalP"/>
    </source>
</evidence>
<accession>A0A819I539</accession>
<evidence type="ECO:0000313" key="3">
    <source>
        <dbReference type="Proteomes" id="UP000663836"/>
    </source>
</evidence>
<dbReference type="Proteomes" id="UP000663836">
    <property type="component" value="Unassembled WGS sequence"/>
</dbReference>
<dbReference type="EMBL" id="CAJOBD010002796">
    <property type="protein sequence ID" value="CAF3908870.1"/>
    <property type="molecule type" value="Genomic_DNA"/>
</dbReference>
<feature type="chain" id="PRO_5032689397" evidence="1">
    <location>
        <begin position="20"/>
        <end position="230"/>
    </location>
</feature>
<protein>
    <submittedName>
        <fullName evidence="2">Uncharacterized protein</fullName>
    </submittedName>
</protein>
<organism evidence="2 3">
    <name type="scientific">Rotaria sordida</name>
    <dbReference type="NCBI Taxonomy" id="392033"/>
    <lineage>
        <taxon>Eukaryota</taxon>
        <taxon>Metazoa</taxon>
        <taxon>Spiralia</taxon>
        <taxon>Gnathifera</taxon>
        <taxon>Rotifera</taxon>
        <taxon>Eurotatoria</taxon>
        <taxon>Bdelloidea</taxon>
        <taxon>Philodinida</taxon>
        <taxon>Philodinidae</taxon>
        <taxon>Rotaria</taxon>
    </lineage>
</organism>
<keyword evidence="1" id="KW-0732">Signal</keyword>
<evidence type="ECO:0000313" key="2">
    <source>
        <dbReference type="EMBL" id="CAF3908870.1"/>
    </source>
</evidence>
<name>A0A819I539_9BILA</name>